<keyword evidence="3" id="KW-1185">Reference proteome</keyword>
<comment type="caution">
    <text evidence="2">The sequence shown here is derived from an EMBL/GenBank/DDBJ whole genome shotgun (WGS) entry which is preliminary data.</text>
</comment>
<evidence type="ECO:0000256" key="1">
    <source>
        <dbReference type="SAM" id="SignalP"/>
    </source>
</evidence>
<keyword evidence="1" id="KW-0732">Signal</keyword>
<dbReference type="EMBL" id="JAJJMB010001820">
    <property type="protein sequence ID" value="KAI3955043.1"/>
    <property type="molecule type" value="Genomic_DNA"/>
</dbReference>
<dbReference type="Proteomes" id="UP001202328">
    <property type="component" value="Unassembled WGS sequence"/>
</dbReference>
<sequence length="91" mass="9641">MAKSSISFSPFFFGLLLLVLLAFISEGGGVNAYEQLSCETGKRGIGYTNMSNCSKNSCQSYCQATYGSSGVISGRCFYPAPNAVVCFCCVS</sequence>
<evidence type="ECO:0000313" key="2">
    <source>
        <dbReference type="EMBL" id="KAI3955043.1"/>
    </source>
</evidence>
<accession>A0AAD4TFY6</accession>
<protein>
    <submittedName>
        <fullName evidence="2">Uncharacterized protein</fullName>
    </submittedName>
</protein>
<gene>
    <name evidence="2" type="ORF">MKW98_005046</name>
</gene>
<dbReference type="AlphaFoldDB" id="A0AAD4TFY6"/>
<organism evidence="2 3">
    <name type="scientific">Papaver atlanticum</name>
    <dbReference type="NCBI Taxonomy" id="357466"/>
    <lineage>
        <taxon>Eukaryota</taxon>
        <taxon>Viridiplantae</taxon>
        <taxon>Streptophyta</taxon>
        <taxon>Embryophyta</taxon>
        <taxon>Tracheophyta</taxon>
        <taxon>Spermatophyta</taxon>
        <taxon>Magnoliopsida</taxon>
        <taxon>Ranunculales</taxon>
        <taxon>Papaveraceae</taxon>
        <taxon>Papaveroideae</taxon>
        <taxon>Papaver</taxon>
    </lineage>
</organism>
<evidence type="ECO:0000313" key="3">
    <source>
        <dbReference type="Proteomes" id="UP001202328"/>
    </source>
</evidence>
<feature type="chain" id="PRO_5042192012" evidence="1">
    <location>
        <begin position="33"/>
        <end position="91"/>
    </location>
</feature>
<name>A0AAD4TFY6_9MAGN</name>
<proteinExistence type="predicted"/>
<feature type="signal peptide" evidence="1">
    <location>
        <begin position="1"/>
        <end position="32"/>
    </location>
</feature>
<reference evidence="2" key="1">
    <citation type="submission" date="2022-04" db="EMBL/GenBank/DDBJ databases">
        <title>A functionally conserved STORR gene fusion in Papaver species that diverged 16.8 million years ago.</title>
        <authorList>
            <person name="Catania T."/>
        </authorList>
    </citation>
    <scope>NUCLEOTIDE SEQUENCE</scope>
    <source>
        <strain evidence="2">S-188037</strain>
    </source>
</reference>